<evidence type="ECO:0000256" key="1">
    <source>
        <dbReference type="SAM" id="MobiDB-lite"/>
    </source>
</evidence>
<proteinExistence type="predicted"/>
<feature type="compositionally biased region" description="Polar residues" evidence="1">
    <location>
        <begin position="430"/>
        <end position="441"/>
    </location>
</feature>
<gene>
    <name evidence="2" type="ORF">Tco_1071120</name>
</gene>
<organism evidence="2 3">
    <name type="scientific">Tanacetum coccineum</name>
    <dbReference type="NCBI Taxonomy" id="301880"/>
    <lineage>
        <taxon>Eukaryota</taxon>
        <taxon>Viridiplantae</taxon>
        <taxon>Streptophyta</taxon>
        <taxon>Embryophyta</taxon>
        <taxon>Tracheophyta</taxon>
        <taxon>Spermatophyta</taxon>
        <taxon>Magnoliopsida</taxon>
        <taxon>eudicotyledons</taxon>
        <taxon>Gunneridae</taxon>
        <taxon>Pentapetalae</taxon>
        <taxon>asterids</taxon>
        <taxon>campanulids</taxon>
        <taxon>Asterales</taxon>
        <taxon>Asteraceae</taxon>
        <taxon>Asteroideae</taxon>
        <taxon>Anthemideae</taxon>
        <taxon>Anthemidinae</taxon>
        <taxon>Tanacetum</taxon>
    </lineage>
</organism>
<keyword evidence="3" id="KW-1185">Reference proteome</keyword>
<keyword evidence="2" id="KW-0808">Transferase</keyword>
<reference evidence="2" key="1">
    <citation type="journal article" date="2022" name="Int. J. Mol. Sci.">
        <title>Draft Genome of Tanacetum Coccineum: Genomic Comparison of Closely Related Tanacetum-Family Plants.</title>
        <authorList>
            <person name="Yamashiro T."/>
            <person name="Shiraishi A."/>
            <person name="Nakayama K."/>
            <person name="Satake H."/>
        </authorList>
    </citation>
    <scope>NUCLEOTIDE SEQUENCE</scope>
</reference>
<dbReference type="SUPFAM" id="SSF54928">
    <property type="entry name" value="RNA-binding domain, RBD"/>
    <property type="match status" value="1"/>
</dbReference>
<feature type="region of interest" description="Disordered" evidence="1">
    <location>
        <begin position="419"/>
        <end position="446"/>
    </location>
</feature>
<dbReference type="SUPFAM" id="SSF56219">
    <property type="entry name" value="DNase I-like"/>
    <property type="match status" value="1"/>
</dbReference>
<keyword evidence="2" id="KW-0695">RNA-directed DNA polymerase</keyword>
<protein>
    <submittedName>
        <fullName evidence="2">RNA-directed DNA polymerase, eukaryota, reverse transcriptase zinc-binding domain protein</fullName>
    </submittedName>
</protein>
<dbReference type="EMBL" id="BQNB010019821">
    <property type="protein sequence ID" value="GJT89403.1"/>
    <property type="molecule type" value="Genomic_DNA"/>
</dbReference>
<dbReference type="Proteomes" id="UP001151760">
    <property type="component" value="Unassembled WGS sequence"/>
</dbReference>
<reference evidence="2" key="2">
    <citation type="submission" date="2022-01" db="EMBL/GenBank/DDBJ databases">
        <authorList>
            <person name="Yamashiro T."/>
            <person name="Shiraishi A."/>
            <person name="Satake H."/>
            <person name="Nakayama K."/>
        </authorList>
    </citation>
    <scope>NUCLEOTIDE SEQUENCE</scope>
</reference>
<comment type="caution">
    <text evidence="2">The sequence shown here is derived from an EMBL/GenBank/DDBJ whole genome shotgun (WGS) entry which is preliminary data.</text>
</comment>
<dbReference type="InterPro" id="IPR036691">
    <property type="entry name" value="Endo/exonu/phosph_ase_sf"/>
</dbReference>
<name>A0ABQ5HNC8_9ASTR</name>
<dbReference type="InterPro" id="IPR035979">
    <property type="entry name" value="RBD_domain_sf"/>
</dbReference>
<dbReference type="GO" id="GO:0003964">
    <property type="term" value="F:RNA-directed DNA polymerase activity"/>
    <property type="evidence" value="ECO:0007669"/>
    <property type="project" value="UniProtKB-KW"/>
</dbReference>
<accession>A0ABQ5HNC8</accession>
<evidence type="ECO:0000313" key="2">
    <source>
        <dbReference type="EMBL" id="GJT89403.1"/>
    </source>
</evidence>
<dbReference type="Gene3D" id="3.60.10.10">
    <property type="entry name" value="Endonuclease/exonuclease/phosphatase"/>
    <property type="match status" value="1"/>
</dbReference>
<dbReference type="CDD" id="cd00590">
    <property type="entry name" value="RRM_SF"/>
    <property type="match status" value="1"/>
</dbReference>
<evidence type="ECO:0000313" key="3">
    <source>
        <dbReference type="Proteomes" id="UP001151760"/>
    </source>
</evidence>
<keyword evidence="2" id="KW-0548">Nucleotidyltransferase</keyword>
<sequence length="604" mass="68105">MGDGDWIEVTKKKHGSVFNRLKFPQAKESMVDDLARISLSVYVSNFPSHLTMRELWNICGKKGTLADVFIAKHKNKLGQMFGFDRKVNSQTRLKVSPQVADSNRTASFTNKVNSYVNEAKNSLYVANNSLNGRGNASNYDHKDRGISNPTIILSQDISNDFPLALLGCYKDFRSIANTRTMCRNEGFMDVDFKYMGGLWVLFDFPSKEAKEKFLNHNGIKSWFSTLKPWYDEFVVDERLIWLEIEGVPIRAWCNDTFTHLCRKWGEVLFLDDSDPCNRLSKRLCIKSSHALLVFESTLVTLNNVNYAIRVRELCSWTPNFICNDSDSDDDANSVGFYEQQGDKISENNEVESVADMDDIGIRVVNQEQGKADMAQVPASSRPNVHDDLKESPIDTDPFGLEPLINKTPKKATSLLHSNTPEHPPGFSPFKNVQSTTDSIHNFSGGDPSKKQGFSLLERLEETIKVNLLAIQESKTSQVDLWMLRQVWGNTHFDFASSSARGMSGVDGFWIPDDINIRWINVYAPQSLSSKAILWSTLLNLVTSWDGTLVMMGDFNEVRESGERYGSGFNHRQAAFFNEFINDTSLIDISLGGFKYPGLISGGLK</sequence>